<reference evidence="8" key="2">
    <citation type="submission" date="2010-04" db="EMBL/GenBank/DDBJ databases">
        <authorList>
            <person name="Buell R."/>
            <person name="Hamilton J."/>
            <person name="Hostetler J."/>
        </authorList>
    </citation>
    <scope>NUCLEOTIDE SEQUENCE [LARGE SCALE GENOMIC DNA]</scope>
    <source>
        <strain evidence="8">DAOM:BR144</strain>
    </source>
</reference>
<dbReference type="PANTHER" id="PTHR47052:SF3">
    <property type="entry name" value="INGRESSION PROTEIN 1"/>
    <property type="match status" value="1"/>
</dbReference>
<dbReference type="Gene3D" id="2.60.40.150">
    <property type="entry name" value="C2 domain"/>
    <property type="match status" value="3"/>
</dbReference>
<dbReference type="SMART" id="SM00239">
    <property type="entry name" value="C2"/>
    <property type="match status" value="2"/>
</dbReference>
<feature type="domain" description="EF-hand" evidence="6">
    <location>
        <begin position="426"/>
        <end position="461"/>
    </location>
</feature>
<dbReference type="STRING" id="431595.K3WZ00"/>
<evidence type="ECO:0000313" key="8">
    <source>
        <dbReference type="Proteomes" id="UP000019132"/>
    </source>
</evidence>
<dbReference type="FunFam" id="1.10.238.10:FF:000003">
    <property type="entry name" value="Calmodulin A"/>
    <property type="match status" value="1"/>
</dbReference>
<feature type="domain" description="C2" evidence="5">
    <location>
        <begin position="210"/>
        <end position="327"/>
    </location>
</feature>
<protein>
    <submittedName>
        <fullName evidence="7">Uncharacterized protein</fullName>
    </submittedName>
</protein>
<feature type="coiled-coil region" evidence="3">
    <location>
        <begin position="961"/>
        <end position="1040"/>
    </location>
</feature>
<proteinExistence type="predicted"/>
<dbReference type="Pfam" id="PF00168">
    <property type="entry name" value="C2"/>
    <property type="match status" value="3"/>
</dbReference>
<keyword evidence="2" id="KW-0106">Calcium</keyword>
<dbReference type="PANTHER" id="PTHR47052">
    <property type="entry name" value="CONSERVED SERINE PROLINE-RICH PROTEIN (AFU_ORTHOLOGUE AFUA_2G01790)"/>
    <property type="match status" value="1"/>
</dbReference>
<evidence type="ECO:0000256" key="2">
    <source>
        <dbReference type="ARBA" id="ARBA00022837"/>
    </source>
</evidence>
<dbReference type="SMART" id="SM00054">
    <property type="entry name" value="EFh"/>
    <property type="match status" value="4"/>
</dbReference>
<feature type="domain" description="EF-hand" evidence="6">
    <location>
        <begin position="660"/>
        <end position="695"/>
    </location>
</feature>
<feature type="compositionally biased region" description="Low complexity" evidence="4">
    <location>
        <begin position="943"/>
        <end position="953"/>
    </location>
</feature>
<feature type="coiled-coil region" evidence="3">
    <location>
        <begin position="1148"/>
        <end position="1210"/>
    </location>
</feature>
<dbReference type="SUPFAM" id="SSF47473">
    <property type="entry name" value="EF-hand"/>
    <property type="match status" value="2"/>
</dbReference>
<feature type="domain" description="C2" evidence="5">
    <location>
        <begin position="1"/>
        <end position="73"/>
    </location>
</feature>
<dbReference type="InterPro" id="IPR002048">
    <property type="entry name" value="EF_hand_dom"/>
</dbReference>
<dbReference type="InterPro" id="IPR035892">
    <property type="entry name" value="C2_domain_sf"/>
</dbReference>
<dbReference type="eggNOG" id="KOG0034">
    <property type="taxonomic scope" value="Eukaryota"/>
</dbReference>
<feature type="domain" description="EF-hand" evidence="6">
    <location>
        <begin position="462"/>
        <end position="497"/>
    </location>
</feature>
<feature type="compositionally biased region" description="Basic and acidic residues" evidence="4">
    <location>
        <begin position="1256"/>
        <end position="1267"/>
    </location>
</feature>
<dbReference type="CDD" id="cd00051">
    <property type="entry name" value="EFh"/>
    <property type="match status" value="2"/>
</dbReference>
<dbReference type="PROSITE" id="PS50004">
    <property type="entry name" value="C2"/>
    <property type="match status" value="3"/>
</dbReference>
<dbReference type="Gene3D" id="1.20.5.1160">
    <property type="entry name" value="Vasodilator-stimulated phosphoprotein"/>
    <property type="match status" value="1"/>
</dbReference>
<dbReference type="VEuPathDB" id="FungiDB:PYU1_G010179"/>
<dbReference type="Pfam" id="PF13499">
    <property type="entry name" value="EF-hand_7"/>
    <property type="match status" value="2"/>
</dbReference>
<name>K3WZ00_GLOUD</name>
<feature type="region of interest" description="Disordered" evidence="4">
    <location>
        <begin position="1227"/>
        <end position="1285"/>
    </location>
</feature>
<sequence length="1297" mass="146262">VKSKTLKKCTSTIIFHEEVLHFDLTDPHALIADGDVPLKIEVYDEKLLSDELLGEVSLSALRYFDGKAHNEVLPLRLPSMAGVPCGELEVEIKMDIALVGMISVILMEGRNMKSMELIGKQDPYCKLAIGNFSKRGKTVQKGGRNPYFGEEELLFWITEDLWVHNMQLSLFDEDIGSDDLIGDAQFSVLHFMAAVGAQEHVIALKNKGQSAGEVVVKIEFFPAGRLTIQCLAGKQLRSVDAIGRQDPYVQFTFEGRATKMIMKTKTDTDGGREPEWENETFTFQVVDQYNILVEVWDEDSIGDDDLIGSASVSLLPVFRYGHIDNWLNLWVKGKFGNKDPAGQLHLIMSFEGPPGIAYPQHQIGMDRFTDKERRTKETALLGPDQQEPSAVEGDRGAPDHGSTASKVNAVSAAAKTKAQVENSGEFSEEEILGAFKFIDLDRNNFVGAAELRHLLICMGELITDEEIDMMIQLCDTDGDGQVSFDEFRRMVIHPDPGSPDFALAPIEDPEGPVDVQVITKEITVEEKSRQAEVKEEKRRLMKRFVEDNTPNLDLLMRISLKFHQMHKNSLDFDDFCMLFEVEPTGEYRRLFALYTEDGQSDEGADMREILLGIVNFMDGTDRSQRVKFCFEIFDDDHNGFITEEELVNILKANHMTTSAQVKKKAQTIMKQADDNGDNKMSLDEFYVIAKKFPNLLFPSHGNVKHLAERLNAAQVKIKRLNRLEAALVDFVMEVMDRSVSATTTATTITSMADDGFGSVQLGASSELDTAFARQRRKEQLVKTADGDPISLLSSLRTHLRLQFTTQSEQHNAMSSTIATIKSHTEMQEKNTQEEIHKLEAAVETYRQRIEMLLAQVAANESEKRRLARQYKCCLEQLQAELQRLSATNQKQQQSLLHQQQEVDALKQTNESLLKEKKKLSEELSSSRGVSTSPSIGALGLPPANASAGSASSSKIGTPAENEILRRAVRDYEVQLSKLTATNEDWKREVHRLQQQLSGYRHNTQSYARLEQEFKKTKALAEELRRRVADADAELLRAKGTLKERDTLIQQMKGEYNKLFTALQKIKQPHHSPSKATLSRLASTSKILKTTASTPSLRLAHPEEDTPGGFHQSIDFHHSTTLASCKDAGVAIESNTFTRNQANENPYLIDHYKSRVEALETEVEGLQLQIRKMIASEYRCKQKNRLFRVEKTQLVDTCDRLRQELDKCLRRSAKTITKDALKYHHQQLTTSSSLSDFKPSRESQAHHLNALLPRDGAAARKRNDERRPPSSSSTSSTTVNEVKKLRQRNQFLEERFRC</sequence>
<dbReference type="OMA" id="PEWENET"/>
<evidence type="ECO:0000256" key="3">
    <source>
        <dbReference type="SAM" id="Coils"/>
    </source>
</evidence>
<evidence type="ECO:0000259" key="6">
    <source>
        <dbReference type="PROSITE" id="PS50222"/>
    </source>
</evidence>
<feature type="domain" description="EF-hand" evidence="6">
    <location>
        <begin position="621"/>
        <end position="656"/>
    </location>
</feature>
<dbReference type="PROSITE" id="PS00018">
    <property type="entry name" value="EF_HAND_1"/>
    <property type="match status" value="4"/>
</dbReference>
<dbReference type="InterPro" id="IPR000008">
    <property type="entry name" value="C2_dom"/>
</dbReference>
<feature type="region of interest" description="Disordered" evidence="4">
    <location>
        <begin position="379"/>
        <end position="408"/>
    </location>
</feature>
<evidence type="ECO:0000313" key="7">
    <source>
        <dbReference type="EnsemblProtists" id="PYU1_T010199"/>
    </source>
</evidence>
<reference evidence="8" key="1">
    <citation type="journal article" date="2010" name="Genome Biol.">
        <title>Genome sequence of the necrotrophic plant pathogen Pythium ultimum reveals original pathogenicity mechanisms and effector repertoire.</title>
        <authorList>
            <person name="Levesque C.A."/>
            <person name="Brouwer H."/>
            <person name="Cano L."/>
            <person name="Hamilton J.P."/>
            <person name="Holt C."/>
            <person name="Huitema E."/>
            <person name="Raffaele S."/>
            <person name="Robideau G.P."/>
            <person name="Thines M."/>
            <person name="Win J."/>
            <person name="Zerillo M.M."/>
            <person name="Beakes G.W."/>
            <person name="Boore J.L."/>
            <person name="Busam D."/>
            <person name="Dumas B."/>
            <person name="Ferriera S."/>
            <person name="Fuerstenberg S.I."/>
            <person name="Gachon C.M."/>
            <person name="Gaulin E."/>
            <person name="Govers F."/>
            <person name="Grenville-Briggs L."/>
            <person name="Horner N."/>
            <person name="Hostetler J."/>
            <person name="Jiang R.H."/>
            <person name="Johnson J."/>
            <person name="Krajaejun T."/>
            <person name="Lin H."/>
            <person name="Meijer H.J."/>
            <person name="Moore B."/>
            <person name="Morris P."/>
            <person name="Phuntmart V."/>
            <person name="Puiu D."/>
            <person name="Shetty J."/>
            <person name="Stajich J.E."/>
            <person name="Tripathy S."/>
            <person name="Wawra S."/>
            <person name="van West P."/>
            <person name="Whitty B.R."/>
            <person name="Coutinho P.M."/>
            <person name="Henrissat B."/>
            <person name="Martin F."/>
            <person name="Thomas P.D."/>
            <person name="Tyler B.M."/>
            <person name="De Vries R.P."/>
            <person name="Kamoun S."/>
            <person name="Yandell M."/>
            <person name="Tisserat N."/>
            <person name="Buell C.R."/>
        </authorList>
    </citation>
    <scope>NUCLEOTIDE SEQUENCE</scope>
    <source>
        <strain evidence="8">DAOM:BR144</strain>
    </source>
</reference>
<dbReference type="InParanoid" id="K3WZ00"/>
<dbReference type="InterPro" id="IPR011992">
    <property type="entry name" value="EF-hand-dom_pair"/>
</dbReference>
<dbReference type="EMBL" id="GL376623">
    <property type="status" value="NOT_ANNOTATED_CDS"/>
    <property type="molecule type" value="Genomic_DNA"/>
</dbReference>
<dbReference type="SUPFAM" id="SSF49562">
    <property type="entry name" value="C2 domain (Calcium/lipid-binding domain, CaLB)"/>
    <property type="match status" value="3"/>
</dbReference>
<accession>K3WZ00</accession>
<keyword evidence="3" id="KW-0175">Coiled coil</keyword>
<evidence type="ECO:0000259" key="5">
    <source>
        <dbReference type="PROSITE" id="PS50004"/>
    </source>
</evidence>
<keyword evidence="8" id="KW-1185">Reference proteome</keyword>
<evidence type="ECO:0000256" key="1">
    <source>
        <dbReference type="ARBA" id="ARBA00022737"/>
    </source>
</evidence>
<dbReference type="Proteomes" id="UP000019132">
    <property type="component" value="Unassembled WGS sequence"/>
</dbReference>
<organism evidence="7 8">
    <name type="scientific">Globisporangium ultimum (strain ATCC 200006 / CBS 805.95 / DAOM BR144)</name>
    <name type="common">Pythium ultimum</name>
    <dbReference type="NCBI Taxonomy" id="431595"/>
    <lineage>
        <taxon>Eukaryota</taxon>
        <taxon>Sar</taxon>
        <taxon>Stramenopiles</taxon>
        <taxon>Oomycota</taxon>
        <taxon>Peronosporomycetes</taxon>
        <taxon>Pythiales</taxon>
        <taxon>Pythiaceae</taxon>
        <taxon>Globisporangium</taxon>
    </lineage>
</organism>
<dbReference type="CDD" id="cd00030">
    <property type="entry name" value="C2"/>
    <property type="match status" value="1"/>
</dbReference>
<dbReference type="InterPro" id="IPR018247">
    <property type="entry name" value="EF_Hand_1_Ca_BS"/>
</dbReference>
<dbReference type="InterPro" id="IPR052981">
    <property type="entry name" value="Ingression_C2_domain"/>
</dbReference>
<dbReference type="GO" id="GO:0005509">
    <property type="term" value="F:calcium ion binding"/>
    <property type="evidence" value="ECO:0007669"/>
    <property type="project" value="InterPro"/>
</dbReference>
<dbReference type="EnsemblProtists" id="PYU1_T010199">
    <property type="protein sequence ID" value="PYU1_T010199"/>
    <property type="gene ID" value="PYU1_G010179"/>
</dbReference>
<dbReference type="eggNOG" id="KOG1028">
    <property type="taxonomic scope" value="Eukaryota"/>
</dbReference>
<dbReference type="HOGENOM" id="CLU_002730_0_0_1"/>
<dbReference type="Gene3D" id="1.10.238.10">
    <property type="entry name" value="EF-hand"/>
    <property type="match status" value="2"/>
</dbReference>
<feature type="domain" description="C2" evidence="5">
    <location>
        <begin position="84"/>
        <end position="202"/>
    </location>
</feature>
<evidence type="ECO:0000256" key="4">
    <source>
        <dbReference type="SAM" id="MobiDB-lite"/>
    </source>
</evidence>
<reference evidence="7" key="3">
    <citation type="submission" date="2015-02" db="UniProtKB">
        <authorList>
            <consortium name="EnsemblProtists"/>
        </authorList>
    </citation>
    <scope>IDENTIFICATION</scope>
    <source>
        <strain evidence="7">DAOM BR144</strain>
    </source>
</reference>
<dbReference type="eggNOG" id="KOG0027">
    <property type="taxonomic scope" value="Eukaryota"/>
</dbReference>
<dbReference type="PROSITE" id="PS50222">
    <property type="entry name" value="EF_HAND_2"/>
    <property type="match status" value="4"/>
</dbReference>
<feature type="region of interest" description="Disordered" evidence="4">
    <location>
        <begin position="917"/>
        <end position="955"/>
    </location>
</feature>
<keyword evidence="1" id="KW-0677">Repeat</keyword>